<sequence length="304" mass="32645" precursor="true">MMVIGYRKKMHFLFACVFSAAAAVNAAYVQEDFRGTSAPGWVIQSNSAGSPGLTADTGEDPDGDGWLRLTNDQDANQGAFAYYDTAIPTNKGLMFTFDFVTWGSGGTLADGLALAIFRADVDPDPQSYGGSLAYAPQYSSPGLNGAVAGFGFDEFGNFSNPSEGRTGGPGQTQDSVAIRGSQGEDRFTGYEYQTGTGSLADFSTDEVSSRDDAVIHTVKITIPTDKVISVEWKPEGEDWSYLIRDYECGLECPDHIKFGYAASTGALKAYHEIRNLSVTEVPEPASISIMALGGLAFLRKRKYK</sequence>
<accession>A0A1Q2HS69</accession>
<dbReference type="InterPro" id="IPR013320">
    <property type="entry name" value="ConA-like_dom_sf"/>
</dbReference>
<keyword evidence="4" id="KW-1185">Reference proteome</keyword>
<dbReference type="Proteomes" id="UP000188273">
    <property type="component" value="Chromosome"/>
</dbReference>
<organism evidence="3 4">
    <name type="scientific">Sedimentisphaera cyanobacteriorum</name>
    <dbReference type="NCBI Taxonomy" id="1940790"/>
    <lineage>
        <taxon>Bacteria</taxon>
        <taxon>Pseudomonadati</taxon>
        <taxon>Planctomycetota</taxon>
        <taxon>Phycisphaerae</taxon>
        <taxon>Sedimentisphaerales</taxon>
        <taxon>Sedimentisphaeraceae</taxon>
        <taxon>Sedimentisphaera</taxon>
    </lineage>
</organism>
<evidence type="ECO:0000313" key="4">
    <source>
        <dbReference type="Proteomes" id="UP000188273"/>
    </source>
</evidence>
<dbReference type="InterPro" id="IPR013424">
    <property type="entry name" value="Ice-binding_C"/>
</dbReference>
<dbReference type="NCBIfam" id="TIGR02595">
    <property type="entry name" value="PEP_CTERM"/>
    <property type="match status" value="1"/>
</dbReference>
<dbReference type="EMBL" id="CP019633">
    <property type="protein sequence ID" value="AQQ10073.1"/>
    <property type="molecule type" value="Genomic_DNA"/>
</dbReference>
<evidence type="ECO:0000313" key="3">
    <source>
        <dbReference type="EMBL" id="AQQ10073.1"/>
    </source>
</evidence>
<dbReference type="SUPFAM" id="SSF49899">
    <property type="entry name" value="Concanavalin A-like lectins/glucanases"/>
    <property type="match status" value="1"/>
</dbReference>
<name>A0A1Q2HS69_9BACT</name>
<evidence type="ECO:0000256" key="1">
    <source>
        <dbReference type="SAM" id="SignalP"/>
    </source>
</evidence>
<dbReference type="Pfam" id="PF07589">
    <property type="entry name" value="PEP-CTERM"/>
    <property type="match status" value="1"/>
</dbReference>
<gene>
    <name evidence="3" type="ORF">L21SP3_01898</name>
</gene>
<dbReference type="STRING" id="1940790.L21SP3_01898"/>
<reference evidence="4" key="1">
    <citation type="submission" date="2017-02" db="EMBL/GenBank/DDBJ databases">
        <title>Comparative genomics and description of representatives of a novel lineage of planctomycetes thriving in anoxic sediments.</title>
        <authorList>
            <person name="Spring S."/>
            <person name="Bunk B."/>
            <person name="Sproer C."/>
            <person name="Klenk H.-P."/>
        </authorList>
    </citation>
    <scope>NUCLEOTIDE SEQUENCE [LARGE SCALE GENOMIC DNA]</scope>
    <source>
        <strain evidence="4">L21-RPul-D3</strain>
    </source>
</reference>
<dbReference type="Gene3D" id="2.60.120.200">
    <property type="match status" value="1"/>
</dbReference>
<feature type="signal peptide" evidence="1">
    <location>
        <begin position="1"/>
        <end position="26"/>
    </location>
</feature>
<dbReference type="KEGG" id="pbu:L21SP3_01898"/>
<dbReference type="AlphaFoldDB" id="A0A1Q2HS69"/>
<proteinExistence type="predicted"/>
<feature type="chain" id="PRO_5013043567" description="Ice-binding protein C-terminal domain-containing protein" evidence="1">
    <location>
        <begin position="27"/>
        <end position="304"/>
    </location>
</feature>
<feature type="domain" description="Ice-binding protein C-terminal" evidence="2">
    <location>
        <begin position="281"/>
        <end position="302"/>
    </location>
</feature>
<keyword evidence="1" id="KW-0732">Signal</keyword>
<dbReference type="OrthoDB" id="9790247at2"/>
<dbReference type="RefSeq" id="WP_077540957.1">
    <property type="nucleotide sequence ID" value="NZ_CP019633.1"/>
</dbReference>
<protein>
    <recommendedName>
        <fullName evidence="2">Ice-binding protein C-terminal domain-containing protein</fullName>
    </recommendedName>
</protein>
<evidence type="ECO:0000259" key="2">
    <source>
        <dbReference type="Pfam" id="PF07589"/>
    </source>
</evidence>